<organism evidence="1 2">
    <name type="scientific">Neisseria wadsworthii 9715</name>
    <dbReference type="NCBI Taxonomy" id="1030841"/>
    <lineage>
        <taxon>Bacteria</taxon>
        <taxon>Pseudomonadati</taxon>
        <taxon>Pseudomonadota</taxon>
        <taxon>Betaproteobacteria</taxon>
        <taxon>Neisseriales</taxon>
        <taxon>Neisseriaceae</taxon>
        <taxon>Neisseria</taxon>
    </lineage>
</organism>
<accession>G4CPK9</accession>
<sequence>MSNEKELSRMKFKFGDMVRHKETGELLIVSDLEKDENNIVAMYQADAIVWSVDKDLLELVPHPDTVRLEYMGKLVAESMGMKYDAVEHRRQIDESIKSTSKPRFFWIGEETEIFVGKDIYVILDKFFKDDEGKEILENGLFGEIDPNGKMVRLDCPVQVADDFIPMLSLAGIDWQDNPRQVCTKY</sequence>
<dbReference type="AlphaFoldDB" id="G4CPK9"/>
<evidence type="ECO:0000313" key="1">
    <source>
        <dbReference type="EMBL" id="EGZ47772.1"/>
    </source>
</evidence>
<reference evidence="1 2" key="1">
    <citation type="submission" date="2011-06" db="EMBL/GenBank/DDBJ databases">
        <authorList>
            <person name="Muzny D."/>
            <person name="Qin X."/>
            <person name="Deng J."/>
            <person name="Jiang H."/>
            <person name="Liu Y."/>
            <person name="Qu J."/>
            <person name="Song X.-Z."/>
            <person name="Zhang L."/>
            <person name="Thornton R."/>
            <person name="Coyle M."/>
            <person name="Francisco L."/>
            <person name="Jackson L."/>
            <person name="Javaid M."/>
            <person name="Korchina V."/>
            <person name="Kovar C."/>
            <person name="Mata R."/>
            <person name="Mathew T."/>
            <person name="Ngo R."/>
            <person name="Nguyen L."/>
            <person name="Nguyen N."/>
            <person name="Okwuonu G."/>
            <person name="Ongeri F."/>
            <person name="Pham C."/>
            <person name="Simmons D."/>
            <person name="Wilczek-Boney K."/>
            <person name="Hale W."/>
            <person name="Jakkamsetti A."/>
            <person name="Pham P."/>
            <person name="Ruth R."/>
            <person name="San Lucas F."/>
            <person name="Warren J."/>
            <person name="Zhang J."/>
            <person name="Zhao Z."/>
            <person name="Zhou C."/>
            <person name="Zhu D."/>
            <person name="Lee S."/>
            <person name="Bess C."/>
            <person name="Blankenburg K."/>
            <person name="Forbes L."/>
            <person name="Fu Q."/>
            <person name="Gubbala S."/>
            <person name="Hirani K."/>
            <person name="Jayaseelan J.C."/>
            <person name="Lara F."/>
            <person name="Munidasa M."/>
            <person name="Palculict T."/>
            <person name="Patil S."/>
            <person name="Pu L.-L."/>
            <person name="Saada N."/>
            <person name="Tang L."/>
            <person name="Weissenberger G."/>
            <person name="Zhu Y."/>
            <person name="Hemphill L."/>
            <person name="Shang Y."/>
            <person name="Youmans B."/>
            <person name="Ayvaz T."/>
            <person name="Ross M."/>
            <person name="Santibanez J."/>
            <person name="Aqrawi P."/>
            <person name="Gross S."/>
            <person name="Joshi V."/>
            <person name="Fowler G."/>
            <person name="Nazareth L."/>
            <person name="Reid J."/>
            <person name="Worley K."/>
            <person name="Petrosino J."/>
            <person name="Highlander S."/>
            <person name="Gibbs R."/>
        </authorList>
    </citation>
    <scope>NUCLEOTIDE SEQUENCE [LARGE SCALE GENOMIC DNA]</scope>
    <source>
        <strain evidence="1 2">9715</strain>
    </source>
</reference>
<dbReference type="STRING" id="1030841.HMPREF9370_1019"/>
<dbReference type="OrthoDB" id="8613664at2"/>
<evidence type="ECO:0000313" key="2">
    <source>
        <dbReference type="Proteomes" id="UP000005336"/>
    </source>
</evidence>
<dbReference type="HOGENOM" id="CLU_1459848_0_0_4"/>
<dbReference type="PATRIC" id="fig|1030841.3.peg.997"/>
<gene>
    <name evidence="1" type="ORF">HMPREF9370_1019</name>
</gene>
<name>G4CPK9_9NEIS</name>
<dbReference type="Proteomes" id="UP000005336">
    <property type="component" value="Unassembled WGS sequence"/>
</dbReference>
<proteinExistence type="predicted"/>
<dbReference type="EMBL" id="AGAZ01000038">
    <property type="protein sequence ID" value="EGZ47772.1"/>
    <property type="molecule type" value="Genomic_DNA"/>
</dbReference>
<protein>
    <submittedName>
        <fullName evidence="1">Uncharacterized protein</fullName>
    </submittedName>
</protein>
<dbReference type="RefSeq" id="WP_009116161.1">
    <property type="nucleotide sequence ID" value="NZ_JH165159.1"/>
</dbReference>
<comment type="caution">
    <text evidence="1">The sequence shown here is derived from an EMBL/GenBank/DDBJ whole genome shotgun (WGS) entry which is preliminary data.</text>
</comment>
<keyword evidence="2" id="KW-1185">Reference proteome</keyword>